<evidence type="ECO:0000259" key="1">
    <source>
        <dbReference type="Pfam" id="PF13229"/>
    </source>
</evidence>
<dbReference type="InterPro" id="IPR018247">
    <property type="entry name" value="EF_Hand_1_Ca_BS"/>
</dbReference>
<dbReference type="AlphaFoldDB" id="A0AAE0FYD4"/>
<dbReference type="InterPro" id="IPR039448">
    <property type="entry name" value="Beta_helix"/>
</dbReference>
<accession>A0AAE0FYD4</accession>
<evidence type="ECO:0000313" key="2">
    <source>
        <dbReference type="EMBL" id="KAK3268149.1"/>
    </source>
</evidence>
<dbReference type="SUPFAM" id="SSF51126">
    <property type="entry name" value="Pectin lyase-like"/>
    <property type="match status" value="1"/>
</dbReference>
<proteinExistence type="predicted"/>
<dbReference type="PROSITE" id="PS00018">
    <property type="entry name" value="EF_HAND_1"/>
    <property type="match status" value="1"/>
</dbReference>
<dbReference type="PANTHER" id="PTHR11319">
    <property type="entry name" value="G PROTEIN-COUPLED RECEPTOR-RELATED"/>
    <property type="match status" value="1"/>
</dbReference>
<dbReference type="EMBL" id="LGRX02011997">
    <property type="protein sequence ID" value="KAK3268149.1"/>
    <property type="molecule type" value="Genomic_DNA"/>
</dbReference>
<reference evidence="2 3" key="1">
    <citation type="journal article" date="2015" name="Genome Biol. Evol.">
        <title>Comparative Genomics of a Bacterivorous Green Alga Reveals Evolutionary Causalities and Consequences of Phago-Mixotrophic Mode of Nutrition.</title>
        <authorList>
            <person name="Burns J.A."/>
            <person name="Paasch A."/>
            <person name="Narechania A."/>
            <person name="Kim E."/>
        </authorList>
    </citation>
    <scope>NUCLEOTIDE SEQUENCE [LARGE SCALE GENOMIC DNA]</scope>
    <source>
        <strain evidence="2 3">PLY_AMNH</strain>
    </source>
</reference>
<dbReference type="Pfam" id="PF13229">
    <property type="entry name" value="Beta_helix"/>
    <property type="match status" value="1"/>
</dbReference>
<keyword evidence="3" id="KW-1185">Reference proteome</keyword>
<dbReference type="Proteomes" id="UP001190700">
    <property type="component" value="Unassembled WGS sequence"/>
</dbReference>
<evidence type="ECO:0000313" key="3">
    <source>
        <dbReference type="Proteomes" id="UP001190700"/>
    </source>
</evidence>
<feature type="domain" description="Right handed beta helix" evidence="1">
    <location>
        <begin position="280"/>
        <end position="427"/>
    </location>
</feature>
<gene>
    <name evidence="2" type="ORF">CYMTET_23332</name>
</gene>
<name>A0AAE0FYD4_9CHLO</name>
<dbReference type="PANTHER" id="PTHR11319:SF35">
    <property type="entry name" value="OUTER MEMBRANE PROTEIN PMPC-RELATED"/>
    <property type="match status" value="1"/>
</dbReference>
<organism evidence="2 3">
    <name type="scientific">Cymbomonas tetramitiformis</name>
    <dbReference type="NCBI Taxonomy" id="36881"/>
    <lineage>
        <taxon>Eukaryota</taxon>
        <taxon>Viridiplantae</taxon>
        <taxon>Chlorophyta</taxon>
        <taxon>Pyramimonadophyceae</taxon>
        <taxon>Pyramimonadales</taxon>
        <taxon>Pyramimonadaceae</taxon>
        <taxon>Cymbomonas</taxon>
    </lineage>
</organism>
<protein>
    <recommendedName>
        <fullName evidence="1">Right handed beta helix domain-containing protein</fullName>
    </recommendedName>
</protein>
<sequence>MKRRLTVSDILAQSLFLGVCSEIVSSLGLRFDALDTDANGCISQLEFDAWQTASLSSHGFPRDTTAIVYGSISQPMTVAVEDFQHQNDALLKEAVKGPTAEGAIAEGVRPFSSANKSSHRARFRQLSEHTFVNITNPNPESAGADLSAALADFAVVRIWLFVHVSITTGHELPSITRAVEIVGRCADEEGGQCEVNGGFSQALFTAVGAVAALRLEALALRFGASSSHGGALRLSDGASAVLLRCALEFNRAEQHGGAVHCAGCALTLMASVFNNNSAGGSAGALWADTGAVVEVSDATEFSGNEAASSGGAMSLADATLHMHGSVVRGNKAYLHGGAIFGSGSSLTISSSNVHDNVALEGSGGGLSVSEGGSITVRQSNISWNVAQRGGGVYVSESACRLDEDTVVSHNRAALYGGGVCMVRQSSLTAGGRTSLVRNGAGRSGGAISVEKEGELLLGGRSHVLMNVAGEFGGGMPRLVLNLGRSPTAVCTGA</sequence>
<dbReference type="InterPro" id="IPR011050">
    <property type="entry name" value="Pectin_lyase_fold/virulence"/>
</dbReference>
<comment type="caution">
    <text evidence="2">The sequence shown here is derived from an EMBL/GenBank/DDBJ whole genome shotgun (WGS) entry which is preliminary data.</text>
</comment>